<dbReference type="HOGENOM" id="CLU_2250422_0_0_1"/>
<evidence type="ECO:0000313" key="3">
    <source>
        <dbReference type="EMBL" id="EPE26430.1"/>
    </source>
</evidence>
<dbReference type="EMBL" id="KE145370">
    <property type="protein sequence ID" value="EPE26430.1"/>
    <property type="molecule type" value="Genomic_DNA"/>
</dbReference>
<organism evidence="3 4">
    <name type="scientific">Glarea lozoyensis (strain ATCC 20868 / MF5171)</name>
    <dbReference type="NCBI Taxonomy" id="1116229"/>
    <lineage>
        <taxon>Eukaryota</taxon>
        <taxon>Fungi</taxon>
        <taxon>Dikarya</taxon>
        <taxon>Ascomycota</taxon>
        <taxon>Pezizomycotina</taxon>
        <taxon>Leotiomycetes</taxon>
        <taxon>Helotiales</taxon>
        <taxon>Helotiaceae</taxon>
        <taxon>Glarea</taxon>
    </lineage>
</organism>
<protein>
    <submittedName>
        <fullName evidence="3">Uncharacterized protein</fullName>
    </submittedName>
</protein>
<evidence type="ECO:0000256" key="2">
    <source>
        <dbReference type="SAM" id="Phobius"/>
    </source>
</evidence>
<dbReference type="KEGG" id="glz:GLAREA_02343"/>
<gene>
    <name evidence="3" type="ORF">GLAREA_02343</name>
</gene>
<sequence length="104" mass="11009">MSTAHITHANCGLLSCGLKPANTLDCYCLGVGTGCKEFCGGAFVGLNVVSWGTIGVVVLVLVVWVRRGKGERVEKGKERKEKEGKGKEEKGKEGKGKEAKGKES</sequence>
<name>S3CKZ7_GLAL2</name>
<dbReference type="RefSeq" id="XP_008085620.1">
    <property type="nucleotide sequence ID" value="XM_008087429.1"/>
</dbReference>
<keyword evidence="2" id="KW-0472">Membrane</keyword>
<reference evidence="3 4" key="1">
    <citation type="journal article" date="2013" name="BMC Genomics">
        <title>Genomics-driven discovery of the pneumocandin biosynthetic gene cluster in the fungus Glarea lozoyensis.</title>
        <authorList>
            <person name="Chen L."/>
            <person name="Yue Q."/>
            <person name="Zhang X."/>
            <person name="Xiang M."/>
            <person name="Wang C."/>
            <person name="Li S."/>
            <person name="Che Y."/>
            <person name="Ortiz-Lopez F.J."/>
            <person name="Bills G.F."/>
            <person name="Liu X."/>
            <person name="An Z."/>
        </authorList>
    </citation>
    <scope>NUCLEOTIDE SEQUENCE [LARGE SCALE GENOMIC DNA]</scope>
    <source>
        <strain evidence="4">ATCC 20868 / MF5171</strain>
    </source>
</reference>
<keyword evidence="4" id="KW-1185">Reference proteome</keyword>
<evidence type="ECO:0000313" key="4">
    <source>
        <dbReference type="Proteomes" id="UP000016922"/>
    </source>
</evidence>
<keyword evidence="2" id="KW-0812">Transmembrane</keyword>
<keyword evidence="2" id="KW-1133">Transmembrane helix</keyword>
<dbReference type="Proteomes" id="UP000016922">
    <property type="component" value="Unassembled WGS sequence"/>
</dbReference>
<proteinExistence type="predicted"/>
<accession>S3CKZ7</accession>
<evidence type="ECO:0000256" key="1">
    <source>
        <dbReference type="SAM" id="MobiDB-lite"/>
    </source>
</evidence>
<feature type="transmembrane region" description="Helical" evidence="2">
    <location>
        <begin position="48"/>
        <end position="65"/>
    </location>
</feature>
<dbReference type="AlphaFoldDB" id="S3CKZ7"/>
<dbReference type="GeneID" id="19461400"/>
<feature type="region of interest" description="Disordered" evidence="1">
    <location>
        <begin position="71"/>
        <end position="104"/>
    </location>
</feature>